<proteinExistence type="inferred from homology"/>
<organism evidence="9 10">
    <name type="scientific">Trypanosoma brucei equiperdum</name>
    <dbReference type="NCBI Taxonomy" id="630700"/>
    <lineage>
        <taxon>Eukaryota</taxon>
        <taxon>Discoba</taxon>
        <taxon>Euglenozoa</taxon>
        <taxon>Kinetoplastea</taxon>
        <taxon>Metakinetoplastina</taxon>
        <taxon>Trypanosomatida</taxon>
        <taxon>Trypanosomatidae</taxon>
        <taxon>Trypanosoma</taxon>
    </lineage>
</organism>
<keyword evidence="3" id="KW-0949">S-adenosyl-L-methionine</keyword>
<gene>
    <name evidence="9" type="ORF">DPX39_030046600</name>
</gene>
<feature type="region of interest" description="Disordered" evidence="7">
    <location>
        <begin position="497"/>
        <end position="518"/>
    </location>
</feature>
<evidence type="ECO:0000256" key="3">
    <source>
        <dbReference type="ARBA" id="ARBA00022691"/>
    </source>
</evidence>
<evidence type="ECO:0000256" key="1">
    <source>
        <dbReference type="ARBA" id="ARBA00012386"/>
    </source>
</evidence>
<evidence type="ECO:0000256" key="2">
    <source>
        <dbReference type="ARBA" id="ARBA00022679"/>
    </source>
</evidence>
<dbReference type="GO" id="GO:0008033">
    <property type="term" value="P:tRNA processing"/>
    <property type="evidence" value="ECO:0007669"/>
    <property type="project" value="UniProtKB-KW"/>
</dbReference>
<evidence type="ECO:0000256" key="5">
    <source>
        <dbReference type="ARBA" id="ARBA00034489"/>
    </source>
</evidence>
<evidence type="ECO:0000256" key="4">
    <source>
        <dbReference type="ARBA" id="ARBA00022694"/>
    </source>
</evidence>
<name>A0A3L6LGX4_9TRYP</name>
<dbReference type="AlphaFoldDB" id="A0A3L6LGX4"/>
<evidence type="ECO:0000256" key="7">
    <source>
        <dbReference type="SAM" id="MobiDB-lite"/>
    </source>
</evidence>
<dbReference type="EC" id="2.5.1.25" evidence="1"/>
<keyword evidence="2" id="KW-0808">Transferase</keyword>
<evidence type="ECO:0000259" key="8">
    <source>
        <dbReference type="SMART" id="SM01144"/>
    </source>
</evidence>
<keyword evidence="4" id="KW-0819">tRNA processing</keyword>
<dbReference type="GO" id="GO:0016432">
    <property type="term" value="F:tRNA-uridine aminocarboxypropyltransferase activity"/>
    <property type="evidence" value="ECO:0007669"/>
    <property type="project" value="UniProtKB-EC"/>
</dbReference>
<evidence type="ECO:0000313" key="9">
    <source>
        <dbReference type="EMBL" id="RHW73810.1"/>
    </source>
</evidence>
<dbReference type="Proteomes" id="UP000266743">
    <property type="component" value="Chromosome 3"/>
</dbReference>
<dbReference type="InterPro" id="IPR005636">
    <property type="entry name" value="DTW"/>
</dbReference>
<dbReference type="SMART" id="SM01144">
    <property type="entry name" value="DTW"/>
    <property type="match status" value="1"/>
</dbReference>
<evidence type="ECO:0000256" key="6">
    <source>
        <dbReference type="ARBA" id="ARBA00048718"/>
    </source>
</evidence>
<feature type="domain" description="DTW" evidence="8">
    <location>
        <begin position="187"/>
        <end position="401"/>
    </location>
</feature>
<comment type="similarity">
    <text evidence="5">Belongs to the TDD superfamily. DTWD2 family.</text>
</comment>
<dbReference type="InterPro" id="IPR039262">
    <property type="entry name" value="DTWD2/TAPT"/>
</dbReference>
<dbReference type="Pfam" id="PF03942">
    <property type="entry name" value="DTW"/>
    <property type="match status" value="1"/>
</dbReference>
<dbReference type="PANTHER" id="PTHR21392:SF0">
    <property type="entry name" value="TRNA-URIDINE AMINOCARBOXYPROPYLTRANSFERASE 2"/>
    <property type="match status" value="1"/>
</dbReference>
<comment type="catalytic activity">
    <reaction evidence="6">
        <text>a uridine in tRNA + S-adenosyl-L-methionine = a 3-[(3S)-3-amino-3-carboxypropyl]uridine in tRNA + S-methyl-5'-thioadenosine + H(+)</text>
        <dbReference type="Rhea" id="RHEA:62432"/>
        <dbReference type="Rhea" id="RHEA-COMP:13339"/>
        <dbReference type="Rhea" id="RHEA-COMP:16092"/>
        <dbReference type="ChEBI" id="CHEBI:15378"/>
        <dbReference type="ChEBI" id="CHEBI:17509"/>
        <dbReference type="ChEBI" id="CHEBI:59789"/>
        <dbReference type="ChEBI" id="CHEBI:65315"/>
        <dbReference type="ChEBI" id="CHEBI:82930"/>
        <dbReference type="EC" id="2.5.1.25"/>
    </reaction>
</comment>
<dbReference type="PANTHER" id="PTHR21392">
    <property type="entry name" value="TRNA-URIDINE AMINOCARBOXYPROPYLTRANSFERASE 2"/>
    <property type="match status" value="1"/>
</dbReference>
<accession>A0A3L6LGX4</accession>
<reference evidence="9 10" key="1">
    <citation type="submission" date="2018-09" db="EMBL/GenBank/DDBJ databases">
        <title>whole genome sequence of T. equiperdum IVM-t1 strain.</title>
        <authorList>
            <person name="Suganuma K."/>
        </authorList>
    </citation>
    <scope>NUCLEOTIDE SEQUENCE [LARGE SCALE GENOMIC DNA]</scope>
    <source>
        <strain evidence="9 10">IVM-t1</strain>
    </source>
</reference>
<protein>
    <recommendedName>
        <fullName evidence="1">tRNA-uridine aminocarboxypropyltransferase</fullName>
        <ecNumber evidence="1">2.5.1.25</ecNumber>
    </recommendedName>
</protein>
<comment type="caution">
    <text evidence="9">The sequence shown here is derived from an EMBL/GenBank/DDBJ whole genome shotgun (WGS) entry which is preliminary data.</text>
</comment>
<dbReference type="EMBL" id="QSBY01000003">
    <property type="protein sequence ID" value="RHW73810.1"/>
    <property type="molecule type" value="Genomic_DNA"/>
</dbReference>
<sequence length="518" mass="58509">MLIRLHCAVDFLGGLRLIECEYGCFHSSHEVSLLRQVCQTNQGKRVFVPYIISPYHYFLIRLCVVAALRVCFSAGAVAGATIKEQKRARKSWTLRCHLATDESTGMKIAVNPYKESLLRLVEYVGLQSDDDSEGATVSPPRSGTGALFFHETESPEWRAYVASLPLEKRHEASVKRRLSTQMLAAMRKDVCLWCWFSKSLCFCNRLEQYRQRMLEIGQHSAVEVTIVLHPEEFMRGTNSGHIAAFILGAPIRIWGVPEDDAYLNDLPAVRTEEGNYDFPSDDVIHTVSLYPEKDAFLLEDFVKNIGSIHRVHLLLMDATWSQANALNRHIPRHIPRVALRIDESYASLFKALRKRTRQSGVSTFEATTMALQQCYGALCPGGDDPVVAGDIMTSAMKEFVDVKCLLSHRGACFVKESEVVADIIERRNANRRDEAINRLRLVKQRVMNDVEAQDLLNPPVLNYCYACDVFVGWSRMTEHVMGRAHMQALGMNPLCTPSETSRNVKGSLRGHYKESGEH</sequence>
<evidence type="ECO:0000313" key="10">
    <source>
        <dbReference type="Proteomes" id="UP000266743"/>
    </source>
</evidence>